<dbReference type="EMBL" id="RAQQ01000009">
    <property type="protein sequence ID" value="RKF26730.1"/>
    <property type="molecule type" value="Genomic_DNA"/>
</dbReference>
<dbReference type="Pfam" id="PF03091">
    <property type="entry name" value="CutA1"/>
    <property type="match status" value="1"/>
</dbReference>
<dbReference type="PANTHER" id="PTHR23419">
    <property type="entry name" value="DIVALENT CATION TOLERANCE CUTA-RELATED"/>
    <property type="match status" value="1"/>
</dbReference>
<gene>
    <name evidence="2" type="ORF">D7I43_14895</name>
    <name evidence="3" type="ORF">OG994_30265</name>
</gene>
<dbReference type="Proteomes" id="UP000285744">
    <property type="component" value="Unassembled WGS sequence"/>
</dbReference>
<name>A0A420F1B2_9ACTN</name>
<proteinExistence type="inferred from homology"/>
<dbReference type="GO" id="GO:0010038">
    <property type="term" value="P:response to metal ion"/>
    <property type="evidence" value="ECO:0007669"/>
    <property type="project" value="InterPro"/>
</dbReference>
<dbReference type="InterPro" id="IPR011322">
    <property type="entry name" value="N-reg_PII-like_a/b"/>
</dbReference>
<organism evidence="2 4">
    <name type="scientific">Micromonospora globbae</name>
    <dbReference type="NCBI Taxonomy" id="1894969"/>
    <lineage>
        <taxon>Bacteria</taxon>
        <taxon>Bacillati</taxon>
        <taxon>Actinomycetota</taxon>
        <taxon>Actinomycetes</taxon>
        <taxon>Micromonosporales</taxon>
        <taxon>Micromonosporaceae</taxon>
        <taxon>Micromonospora</taxon>
    </lineage>
</organism>
<dbReference type="EMBL" id="CP108084">
    <property type="protein sequence ID" value="WUP49756.1"/>
    <property type="molecule type" value="Genomic_DNA"/>
</dbReference>
<evidence type="ECO:0000313" key="2">
    <source>
        <dbReference type="EMBL" id="RKF26730.1"/>
    </source>
</evidence>
<reference evidence="2 4" key="1">
    <citation type="journal article" date="2018" name="Int. J. Syst. Evol. Microbiol.">
        <title>Micromonospora globbae sp. nov., an endophytic actinomycete isolated from roots of Globba winitii C. H. Wright.</title>
        <authorList>
            <person name="Kuncharoen N."/>
            <person name="Pittayakhajonwut P."/>
            <person name="Tanasupawat S."/>
        </authorList>
    </citation>
    <scope>NUCLEOTIDE SEQUENCE [LARGE SCALE GENOMIC DNA]</scope>
    <source>
        <strain evidence="2 4">WPS1-2</strain>
    </source>
</reference>
<dbReference type="InterPro" id="IPR015867">
    <property type="entry name" value="N-reg_PII/ATP_PRibTrfase_C"/>
</dbReference>
<evidence type="ECO:0000313" key="4">
    <source>
        <dbReference type="Proteomes" id="UP000285744"/>
    </source>
</evidence>
<dbReference type="RefSeq" id="WP_120329080.1">
    <property type="nucleotide sequence ID" value="NZ_CP108084.1"/>
</dbReference>
<dbReference type="PANTHER" id="PTHR23419:SF8">
    <property type="entry name" value="FI09726P"/>
    <property type="match status" value="1"/>
</dbReference>
<evidence type="ECO:0000313" key="5">
    <source>
        <dbReference type="Proteomes" id="UP001432190"/>
    </source>
</evidence>
<dbReference type="OrthoDB" id="37622at2"/>
<keyword evidence="5" id="KW-1185">Reference proteome</keyword>
<evidence type="ECO:0000313" key="3">
    <source>
        <dbReference type="EMBL" id="WUP49756.1"/>
    </source>
</evidence>
<reference evidence="3" key="2">
    <citation type="submission" date="2022-10" db="EMBL/GenBank/DDBJ databases">
        <title>The complete genomes of actinobacterial strains from the NBC collection.</title>
        <authorList>
            <person name="Joergensen T.S."/>
            <person name="Alvarez Arevalo M."/>
            <person name="Sterndorff E.B."/>
            <person name="Faurdal D."/>
            <person name="Vuksanovic O."/>
            <person name="Mourched A.-S."/>
            <person name="Charusanti P."/>
            <person name="Shaw S."/>
            <person name="Blin K."/>
            <person name="Weber T."/>
        </authorList>
    </citation>
    <scope>NUCLEOTIDE SEQUENCE</scope>
    <source>
        <strain evidence="3">NBC_00256</strain>
    </source>
</reference>
<dbReference type="Gene3D" id="3.30.70.120">
    <property type="match status" value="1"/>
</dbReference>
<comment type="similarity">
    <text evidence="1">Belongs to the CutA family.</text>
</comment>
<protein>
    <submittedName>
        <fullName evidence="2">Divalent-cation tolerance protein CutA</fullName>
    </submittedName>
</protein>
<dbReference type="GO" id="GO:0005507">
    <property type="term" value="F:copper ion binding"/>
    <property type="evidence" value="ECO:0007669"/>
    <property type="project" value="TreeGrafter"/>
</dbReference>
<dbReference type="AlphaFoldDB" id="A0A420F1B2"/>
<dbReference type="InterPro" id="IPR004323">
    <property type="entry name" value="Ion_tolerance_CutA"/>
</dbReference>
<dbReference type="Proteomes" id="UP001432190">
    <property type="component" value="Chromosome"/>
</dbReference>
<evidence type="ECO:0000256" key="1">
    <source>
        <dbReference type="ARBA" id="ARBA00010169"/>
    </source>
</evidence>
<sequence length="106" mass="11527">MDEISVVTTVVDARAVADGLAAAAVGDRLAACAQVGGQVDSTYWWRSAVETSTEWSVQFKTAPDRVAALVDQIRARHPYEVPEILVTRVECGDPAYAAWVHEQTRP</sequence>
<accession>A0A420F1B2</accession>
<dbReference type="SUPFAM" id="SSF54913">
    <property type="entry name" value="GlnB-like"/>
    <property type="match status" value="1"/>
</dbReference>